<dbReference type="OrthoDB" id="6512918at2759"/>
<keyword evidence="4" id="KW-1185">Reference proteome</keyword>
<dbReference type="InterPro" id="IPR027417">
    <property type="entry name" value="P-loop_NTPase"/>
</dbReference>
<dbReference type="GO" id="GO:0005319">
    <property type="term" value="F:lipid transporter activity"/>
    <property type="evidence" value="ECO:0007669"/>
    <property type="project" value="TreeGrafter"/>
</dbReference>
<sequence length="198" mass="21633">MVENLPPRRKVTVVYANVAAAAGGFLYFFSYIPYFFISPRYDLMSHSQKLASCLISNVAMAMGAQLIGMFEGKGEQVSPFFAVFKVGNKMKEAVKDLTVNMYEGQITVLLGHNGAGKTTTLSMLTGLSSALSRGRCVSLLPGLHSPTSGQAYINGYEISQDMVLIRRSLGLCPQHDVLFDNMTVEEHLHFYAGVSTAF</sequence>
<dbReference type="Proteomes" id="UP000233556">
    <property type="component" value="Unassembled WGS sequence"/>
</dbReference>
<dbReference type="Pfam" id="PF00005">
    <property type="entry name" value="ABC_tran"/>
    <property type="match status" value="1"/>
</dbReference>
<gene>
    <name evidence="3" type="ORF">llap_19602</name>
</gene>
<reference evidence="4" key="1">
    <citation type="submission" date="2017-11" db="EMBL/GenBank/DDBJ databases">
        <authorList>
            <person name="Lima N.C."/>
            <person name="Parody-Merino A.M."/>
            <person name="Battley P.F."/>
            <person name="Fidler A.E."/>
            <person name="Prosdocimi F."/>
        </authorList>
    </citation>
    <scope>NUCLEOTIDE SEQUENCE [LARGE SCALE GENOMIC DNA]</scope>
</reference>
<dbReference type="AlphaFoldDB" id="A0A2I0T8I3"/>
<keyword evidence="1" id="KW-0812">Transmembrane</keyword>
<dbReference type="GO" id="GO:0005524">
    <property type="term" value="F:ATP binding"/>
    <property type="evidence" value="ECO:0007669"/>
    <property type="project" value="UniProtKB-KW"/>
</dbReference>
<organism evidence="3 4">
    <name type="scientific">Limosa lapponica baueri</name>
    <dbReference type="NCBI Taxonomy" id="1758121"/>
    <lineage>
        <taxon>Eukaryota</taxon>
        <taxon>Metazoa</taxon>
        <taxon>Chordata</taxon>
        <taxon>Craniata</taxon>
        <taxon>Vertebrata</taxon>
        <taxon>Euteleostomi</taxon>
        <taxon>Archelosauria</taxon>
        <taxon>Archosauria</taxon>
        <taxon>Dinosauria</taxon>
        <taxon>Saurischia</taxon>
        <taxon>Theropoda</taxon>
        <taxon>Coelurosauria</taxon>
        <taxon>Aves</taxon>
        <taxon>Neognathae</taxon>
        <taxon>Neoaves</taxon>
        <taxon>Charadriiformes</taxon>
        <taxon>Scolopacidae</taxon>
        <taxon>Limosa</taxon>
    </lineage>
</organism>
<proteinExistence type="predicted"/>
<dbReference type="InterPro" id="IPR003439">
    <property type="entry name" value="ABC_transporter-like_ATP-bd"/>
</dbReference>
<reference evidence="4" key="2">
    <citation type="submission" date="2017-12" db="EMBL/GenBank/DDBJ databases">
        <title>Genome sequence of the Bar-tailed Godwit (Limosa lapponica baueri).</title>
        <authorList>
            <person name="Lima N.C.B."/>
            <person name="Parody-Merino A.M."/>
            <person name="Battley P.F."/>
            <person name="Fidler A.E."/>
            <person name="Prosdocimi F."/>
        </authorList>
    </citation>
    <scope>NUCLEOTIDE SEQUENCE [LARGE SCALE GENOMIC DNA]</scope>
</reference>
<dbReference type="InterPro" id="IPR026082">
    <property type="entry name" value="ABCA"/>
</dbReference>
<name>A0A2I0T8I3_LIMLA</name>
<protein>
    <submittedName>
        <fullName evidence="3">Atp-binding cassette sub-family a member 3</fullName>
    </submittedName>
</protein>
<dbReference type="PANTHER" id="PTHR19229">
    <property type="entry name" value="ATP-BINDING CASSETTE TRANSPORTER SUBFAMILY A ABCA"/>
    <property type="match status" value="1"/>
</dbReference>
<feature type="domain" description="ABC transporter" evidence="2">
    <location>
        <begin position="94"/>
        <end position="187"/>
    </location>
</feature>
<evidence type="ECO:0000259" key="2">
    <source>
        <dbReference type="Pfam" id="PF00005"/>
    </source>
</evidence>
<keyword evidence="1" id="KW-1133">Transmembrane helix</keyword>
<dbReference type="GO" id="GO:0016020">
    <property type="term" value="C:membrane"/>
    <property type="evidence" value="ECO:0007669"/>
    <property type="project" value="InterPro"/>
</dbReference>
<dbReference type="SUPFAM" id="SSF52540">
    <property type="entry name" value="P-loop containing nucleoside triphosphate hydrolases"/>
    <property type="match status" value="1"/>
</dbReference>
<evidence type="ECO:0000256" key="1">
    <source>
        <dbReference type="SAM" id="Phobius"/>
    </source>
</evidence>
<evidence type="ECO:0000313" key="3">
    <source>
        <dbReference type="EMBL" id="PKU30094.1"/>
    </source>
</evidence>
<dbReference type="GO" id="GO:0016887">
    <property type="term" value="F:ATP hydrolysis activity"/>
    <property type="evidence" value="ECO:0007669"/>
    <property type="project" value="InterPro"/>
</dbReference>
<dbReference type="Gene3D" id="3.40.50.300">
    <property type="entry name" value="P-loop containing nucleotide triphosphate hydrolases"/>
    <property type="match status" value="1"/>
</dbReference>
<dbReference type="GO" id="GO:0140359">
    <property type="term" value="F:ABC-type transporter activity"/>
    <property type="evidence" value="ECO:0007669"/>
    <property type="project" value="InterPro"/>
</dbReference>
<keyword evidence="1" id="KW-0472">Membrane</keyword>
<feature type="transmembrane region" description="Helical" evidence="1">
    <location>
        <begin position="12"/>
        <end position="37"/>
    </location>
</feature>
<accession>A0A2I0T8I3</accession>
<dbReference type="EMBL" id="KZ515447">
    <property type="protein sequence ID" value="PKU30094.1"/>
    <property type="molecule type" value="Genomic_DNA"/>
</dbReference>
<keyword evidence="3" id="KW-0547">Nucleotide-binding</keyword>
<evidence type="ECO:0000313" key="4">
    <source>
        <dbReference type="Proteomes" id="UP000233556"/>
    </source>
</evidence>
<keyword evidence="3" id="KW-0067">ATP-binding</keyword>